<organism evidence="2 3">
    <name type="scientific">Lacticaseibacillus zeae</name>
    <name type="common">Lactobacillus zeae</name>
    <dbReference type="NCBI Taxonomy" id="57037"/>
    <lineage>
        <taxon>Bacteria</taxon>
        <taxon>Bacillati</taxon>
        <taxon>Bacillota</taxon>
        <taxon>Bacilli</taxon>
        <taxon>Lactobacillales</taxon>
        <taxon>Lactobacillaceae</taxon>
        <taxon>Lacticaseibacillus</taxon>
    </lineage>
</organism>
<dbReference type="Pfam" id="PF13349">
    <property type="entry name" value="DUF4097"/>
    <property type="match status" value="1"/>
</dbReference>
<accession>A0A5R8LWP3</accession>
<comment type="caution">
    <text evidence="2">The sequence shown here is derived from an EMBL/GenBank/DDBJ whole genome shotgun (WGS) entry which is preliminary data.</text>
</comment>
<dbReference type="InterPro" id="IPR025164">
    <property type="entry name" value="Toastrack_DUF4097"/>
</dbReference>
<evidence type="ECO:0000313" key="3">
    <source>
        <dbReference type="Proteomes" id="UP000309885"/>
    </source>
</evidence>
<proteinExistence type="predicted"/>
<reference evidence="2 3" key="1">
    <citation type="submission" date="2019-05" db="EMBL/GenBank/DDBJ databases">
        <title>Genome-based reclassification of Lactobacillus casei as Lactobacillus casei subsp. casei. subsp.nov., description of Lactobacillus casei subsp. zeae subsp. nov., and emended description of Lactobacillus casei.</title>
        <authorList>
            <person name="Huang C.-H."/>
        </authorList>
    </citation>
    <scope>NUCLEOTIDE SEQUENCE [LARGE SCALE GENOMIC DNA]</scope>
    <source>
        <strain evidence="2 3">CRBIP24.44</strain>
    </source>
</reference>
<protein>
    <submittedName>
        <fullName evidence="2">DUF4097 domain-containing protein</fullName>
    </submittedName>
</protein>
<gene>
    <name evidence="2" type="ORF">FEI15_00545</name>
</gene>
<dbReference type="Proteomes" id="UP000309885">
    <property type="component" value="Unassembled WGS sequence"/>
</dbReference>
<dbReference type="RefSeq" id="WP_138130074.1">
    <property type="nucleotide sequence ID" value="NZ_VBWO01000001.1"/>
</dbReference>
<dbReference type="EMBL" id="VBWO01000001">
    <property type="protein sequence ID" value="TLF41735.1"/>
    <property type="molecule type" value="Genomic_DNA"/>
</dbReference>
<feature type="domain" description="DUF4097" evidence="1">
    <location>
        <begin position="55"/>
        <end position="288"/>
    </location>
</feature>
<name>A0A5R8LWP3_LACZE</name>
<sequence length="289" mass="31077">MMKRLLAIGTLLIVLGLAMLGIGAAHDGLQPIAVVHGQPIIANPTTKTQQVKPFSRLSVTANDMDVVVKTGAQYRVQVTSVGSGHVKQTVRSGQLKLTQKGKPIFGMMLGQTRAPQITITVPRDQAITAATVHTDSGNLTYAVAKTTRLKLSATSGDMTVSHVQQAQLQLQSDSGNVRVTNATLHEPKVTTKYGDLIVTDSTINQGQFTLSSGDFHMAHTELKGKNQVNNTYGDNVVTGADKQSGYELRTGSGDNKVFTRATTENNVTYNRRADTQLRLVTHNGDNQVK</sequence>
<evidence type="ECO:0000259" key="1">
    <source>
        <dbReference type="Pfam" id="PF13349"/>
    </source>
</evidence>
<evidence type="ECO:0000313" key="2">
    <source>
        <dbReference type="EMBL" id="TLF41735.1"/>
    </source>
</evidence>
<dbReference type="AlphaFoldDB" id="A0A5R8LWP3"/>